<evidence type="ECO:0000313" key="2">
    <source>
        <dbReference type="Proteomes" id="UP000000852"/>
    </source>
</evidence>
<dbReference type="OrthoDB" id="9790023at2"/>
<evidence type="ECO:0000313" key="1">
    <source>
        <dbReference type="EMBL" id="ACU03748.1"/>
    </source>
</evidence>
<dbReference type="HOGENOM" id="CLU_1234162_0_0_10"/>
<dbReference type="RefSeq" id="WP_015807363.1">
    <property type="nucleotide sequence ID" value="NC_013061.1"/>
</dbReference>
<dbReference type="KEGG" id="phe:Phep_1535"/>
<dbReference type="Gene3D" id="3.40.50.10320">
    <property type="entry name" value="LmbE-like"/>
    <property type="match status" value="1"/>
</dbReference>
<protein>
    <submittedName>
        <fullName evidence="1">LmbE family protein</fullName>
    </submittedName>
</protein>
<sequence>MSQVKNKTVVIIVAHPDDETLWAGGLLLSHPEWRCFVICLCRRDDENRAPKFKKALDVFHAKGIMGDLDDGPEQTPLLEADIEFKLLSLLPSLAFDLLITHSPYGEYTRHLRHEEIGKAVIKLWNRRLIRCEELWNFAYEDGDGMYFPRPVKTADVYIELSDEIWQLKYNIIKDLYGFGPQSWEAETTPKAEAFWQFFTRATAMEALNRKNIL</sequence>
<dbReference type="eggNOG" id="COG2120">
    <property type="taxonomic scope" value="Bacteria"/>
</dbReference>
<dbReference type="InterPro" id="IPR024078">
    <property type="entry name" value="LmbE-like_dom_sf"/>
</dbReference>
<accession>C6XTW2</accession>
<keyword evidence="2" id="KW-1185">Reference proteome</keyword>
<organism evidence="1 2">
    <name type="scientific">Pedobacter heparinus (strain ATCC 13125 / DSM 2366 / CIP 104194 / JCM 7457 / NBRC 12017 / NCIMB 9290 / NRRL B-14731 / HIM 762-3)</name>
    <dbReference type="NCBI Taxonomy" id="485917"/>
    <lineage>
        <taxon>Bacteria</taxon>
        <taxon>Pseudomonadati</taxon>
        <taxon>Bacteroidota</taxon>
        <taxon>Sphingobacteriia</taxon>
        <taxon>Sphingobacteriales</taxon>
        <taxon>Sphingobacteriaceae</taxon>
        <taxon>Pedobacter</taxon>
    </lineage>
</organism>
<dbReference type="EMBL" id="CP001681">
    <property type="protein sequence ID" value="ACU03748.1"/>
    <property type="molecule type" value="Genomic_DNA"/>
</dbReference>
<name>C6XTW2_PEDHD</name>
<proteinExistence type="predicted"/>
<reference evidence="1 2" key="1">
    <citation type="journal article" date="2009" name="Stand. Genomic Sci.">
        <title>Complete genome sequence of Pedobacter heparinus type strain (HIM 762-3).</title>
        <authorList>
            <person name="Han C."/>
            <person name="Spring S."/>
            <person name="Lapidus A."/>
            <person name="Del Rio T.G."/>
            <person name="Tice H."/>
            <person name="Copeland A."/>
            <person name="Cheng J.F."/>
            <person name="Lucas S."/>
            <person name="Chen F."/>
            <person name="Nolan M."/>
            <person name="Bruce D."/>
            <person name="Goodwin L."/>
            <person name="Pitluck S."/>
            <person name="Ivanova N."/>
            <person name="Mavromatis K."/>
            <person name="Mikhailova N."/>
            <person name="Pati A."/>
            <person name="Chen A."/>
            <person name="Palaniappan K."/>
            <person name="Land M."/>
            <person name="Hauser L."/>
            <person name="Chang Y.J."/>
            <person name="Jeffries C.C."/>
            <person name="Saunders E."/>
            <person name="Chertkov O."/>
            <person name="Brettin T."/>
            <person name="Goker M."/>
            <person name="Rohde M."/>
            <person name="Bristow J."/>
            <person name="Eisen J.A."/>
            <person name="Markowitz V."/>
            <person name="Hugenholtz P."/>
            <person name="Kyrpides N.C."/>
            <person name="Klenk H.P."/>
            <person name="Detter J.C."/>
        </authorList>
    </citation>
    <scope>NUCLEOTIDE SEQUENCE [LARGE SCALE GENOMIC DNA]</scope>
    <source>
        <strain evidence="2">ATCC 13125 / DSM 2366 / CIP 104194 / JCM 7457 / NBRC 12017 / NCIMB 9290 / NRRL B-14731 / HIM 762-3</strain>
    </source>
</reference>
<dbReference type="STRING" id="485917.Phep_1535"/>
<dbReference type="AlphaFoldDB" id="C6XTW2"/>
<dbReference type="Proteomes" id="UP000000852">
    <property type="component" value="Chromosome"/>
</dbReference>
<gene>
    <name evidence="1" type="ordered locus">Phep_1535</name>
</gene>
<dbReference type="SUPFAM" id="SSF102588">
    <property type="entry name" value="LmbE-like"/>
    <property type="match status" value="1"/>
</dbReference>